<keyword evidence="2 4" id="KW-0732">Signal</keyword>
<dbReference type="GO" id="GO:0015920">
    <property type="term" value="P:lipopolysaccharide transport"/>
    <property type="evidence" value="ECO:0007669"/>
    <property type="project" value="InterPro"/>
</dbReference>
<evidence type="ECO:0000313" key="6">
    <source>
        <dbReference type="EMBL" id="HGU32145.1"/>
    </source>
</evidence>
<evidence type="ECO:0000259" key="5">
    <source>
        <dbReference type="Pfam" id="PF03968"/>
    </source>
</evidence>
<name>A0A7C4MPT5_9BACT</name>
<dbReference type="NCBIfam" id="TIGR03002">
    <property type="entry name" value="outer_YhbN_LptA"/>
    <property type="match status" value="1"/>
</dbReference>
<proteinExistence type="predicted"/>
<feature type="chain" id="PRO_5028317414" evidence="4">
    <location>
        <begin position="37"/>
        <end position="195"/>
    </location>
</feature>
<accession>A0A7C4MPT5</accession>
<evidence type="ECO:0000256" key="4">
    <source>
        <dbReference type="SAM" id="SignalP"/>
    </source>
</evidence>
<protein>
    <submittedName>
        <fullName evidence="6">Lipopolysaccharide transport periplasmic protein LptA</fullName>
    </submittedName>
</protein>
<dbReference type="EMBL" id="DSUH01000105">
    <property type="protein sequence ID" value="HGU32145.1"/>
    <property type="molecule type" value="Genomic_DNA"/>
</dbReference>
<keyword evidence="3" id="KW-0574">Periplasm</keyword>
<dbReference type="InterPro" id="IPR005653">
    <property type="entry name" value="OstA-like_N"/>
</dbReference>
<feature type="signal peptide" evidence="4">
    <location>
        <begin position="1"/>
        <end position="36"/>
    </location>
</feature>
<dbReference type="AlphaFoldDB" id="A0A7C4MPT5"/>
<dbReference type="InterPro" id="IPR052037">
    <property type="entry name" value="LPS_export_LptA"/>
</dbReference>
<evidence type="ECO:0000256" key="2">
    <source>
        <dbReference type="ARBA" id="ARBA00022729"/>
    </source>
</evidence>
<reference evidence="6" key="1">
    <citation type="journal article" date="2020" name="mSystems">
        <title>Genome- and Community-Level Interaction Insights into Carbon Utilization and Element Cycling Functions of Hydrothermarchaeota in Hydrothermal Sediment.</title>
        <authorList>
            <person name="Zhou Z."/>
            <person name="Liu Y."/>
            <person name="Xu W."/>
            <person name="Pan J."/>
            <person name="Luo Z.H."/>
            <person name="Li M."/>
        </authorList>
    </citation>
    <scope>NUCLEOTIDE SEQUENCE [LARGE SCALE GENOMIC DNA]</scope>
    <source>
        <strain evidence="6">SpSt-477</strain>
    </source>
</reference>
<comment type="caution">
    <text evidence="6">The sequence shown here is derived from an EMBL/GenBank/DDBJ whole genome shotgun (WGS) entry which is preliminary data.</text>
</comment>
<dbReference type="GO" id="GO:0009279">
    <property type="term" value="C:cell outer membrane"/>
    <property type="evidence" value="ECO:0007669"/>
    <property type="project" value="TreeGrafter"/>
</dbReference>
<dbReference type="Gene3D" id="2.60.450.10">
    <property type="entry name" value="Lipopolysaccharide (LPS) transport protein A like domain"/>
    <property type="match status" value="1"/>
</dbReference>
<keyword evidence="1" id="KW-0813">Transport</keyword>
<gene>
    <name evidence="6" type="primary">lptA</name>
    <name evidence="6" type="ORF">ENS29_04735</name>
</gene>
<dbReference type="PANTHER" id="PTHR36504">
    <property type="entry name" value="LIPOPOLYSACCHARIDE EXPORT SYSTEM PROTEIN LPTA"/>
    <property type="match status" value="1"/>
</dbReference>
<dbReference type="Pfam" id="PF03968">
    <property type="entry name" value="LptD_N"/>
    <property type="match status" value="1"/>
</dbReference>
<organism evidence="6">
    <name type="scientific">Desulfatirhabdium butyrativorans</name>
    <dbReference type="NCBI Taxonomy" id="340467"/>
    <lineage>
        <taxon>Bacteria</taxon>
        <taxon>Pseudomonadati</taxon>
        <taxon>Thermodesulfobacteriota</taxon>
        <taxon>Desulfobacteria</taxon>
        <taxon>Desulfobacterales</taxon>
        <taxon>Desulfatirhabdiaceae</taxon>
        <taxon>Desulfatirhabdium</taxon>
    </lineage>
</organism>
<sequence>MNTFACRLPMVGVGKMIRVLMCAFVCMVVAALGVHADDKPLAGAGADKESERIHITSDSLVTDNNANYAEFIGNVSATQGTTLITSDKLRIYYQVAGTGKEKKITSQDAVKRIVATGNVTIRFDNKVAVTEQAEYITDTGMIILTGPNSRVTSGSNYVSGDKITLYRFQDKVTVERSKEKRVEAVFYPSEKGANP</sequence>
<feature type="domain" description="Organic solvent tolerance-like N-terminal" evidence="5">
    <location>
        <begin position="54"/>
        <end position="167"/>
    </location>
</feature>
<evidence type="ECO:0000256" key="3">
    <source>
        <dbReference type="ARBA" id="ARBA00022764"/>
    </source>
</evidence>
<evidence type="ECO:0000256" key="1">
    <source>
        <dbReference type="ARBA" id="ARBA00022448"/>
    </source>
</evidence>
<dbReference type="InterPro" id="IPR014340">
    <property type="entry name" value="LptA"/>
</dbReference>
<dbReference type="GO" id="GO:0017089">
    <property type="term" value="F:glycolipid transfer activity"/>
    <property type="evidence" value="ECO:0007669"/>
    <property type="project" value="TreeGrafter"/>
</dbReference>
<dbReference type="GO" id="GO:0001530">
    <property type="term" value="F:lipopolysaccharide binding"/>
    <property type="evidence" value="ECO:0007669"/>
    <property type="project" value="InterPro"/>
</dbReference>
<dbReference type="PANTHER" id="PTHR36504:SF1">
    <property type="entry name" value="LIPOPOLYSACCHARIDE EXPORT SYSTEM PROTEIN LPTA"/>
    <property type="match status" value="1"/>
</dbReference>
<dbReference type="GO" id="GO:0030288">
    <property type="term" value="C:outer membrane-bounded periplasmic space"/>
    <property type="evidence" value="ECO:0007669"/>
    <property type="project" value="TreeGrafter"/>
</dbReference>